<evidence type="ECO:0000313" key="1">
    <source>
        <dbReference type="EMBL" id="GAG84505.1"/>
    </source>
</evidence>
<dbReference type="Gene3D" id="1.10.10.60">
    <property type="entry name" value="Homeodomain-like"/>
    <property type="match status" value="4"/>
</dbReference>
<name>X1AP25_9ZZZZ</name>
<accession>X1AP25</accession>
<organism evidence="1">
    <name type="scientific">marine sediment metagenome</name>
    <dbReference type="NCBI Taxonomy" id="412755"/>
    <lineage>
        <taxon>unclassified sequences</taxon>
        <taxon>metagenomes</taxon>
        <taxon>ecological metagenomes</taxon>
    </lineage>
</organism>
<comment type="caution">
    <text evidence="1">The sequence shown here is derived from an EMBL/GenBank/DDBJ whole genome shotgun (WGS) entry which is preliminary data.</text>
</comment>
<proteinExistence type="predicted"/>
<dbReference type="EMBL" id="BART01012721">
    <property type="protein sequence ID" value="GAG84505.1"/>
    <property type="molecule type" value="Genomic_DNA"/>
</dbReference>
<reference evidence="1" key="1">
    <citation type="journal article" date="2014" name="Front. Microbiol.">
        <title>High frequency of phylogenetically diverse reductive dehalogenase-homologous genes in deep subseafloor sedimentary metagenomes.</title>
        <authorList>
            <person name="Kawai M."/>
            <person name="Futagami T."/>
            <person name="Toyoda A."/>
            <person name="Takaki Y."/>
            <person name="Nishi S."/>
            <person name="Hori S."/>
            <person name="Arai W."/>
            <person name="Tsubouchi T."/>
            <person name="Morono Y."/>
            <person name="Uchiyama I."/>
            <person name="Ito T."/>
            <person name="Fujiyama A."/>
            <person name="Inagaki F."/>
            <person name="Takami H."/>
        </authorList>
    </citation>
    <scope>NUCLEOTIDE SEQUENCE</scope>
    <source>
        <strain evidence="1">Expedition CK06-06</strain>
    </source>
</reference>
<protein>
    <submittedName>
        <fullName evidence="1">Uncharacterized protein</fullName>
    </submittedName>
</protein>
<gene>
    <name evidence="1" type="ORF">S01H4_26393</name>
</gene>
<dbReference type="AlphaFoldDB" id="X1AP25"/>
<feature type="non-terminal residue" evidence="1">
    <location>
        <position position="258"/>
    </location>
</feature>
<sequence>METEYKIRCLNCDHKDRLTVELNGDMNCKNCGEALGVRVSDNLDVHILCMRMSSFSSFTDQQVIDLHAKGLNDTEIAERLGVGYSAVNSRRRKLGLKIIKKVRAHKRLFTDQQLINLHKRGLNDREIAKRLGVAQMTVNIYRNRLGLKTQKRKSRRRLFNDQQLIALYNKGMTDKKIAGELGAGQTTVRKYRRRLGLKAHEQRPRRLFMDEQLKELYEKGLDDGEIAEKLGAARRTVNDRRRKLGLKQIQKQGIKPPS</sequence>